<dbReference type="Pfam" id="PF09990">
    <property type="entry name" value="DUF2231"/>
    <property type="match status" value="1"/>
</dbReference>
<evidence type="ECO:0000256" key="1">
    <source>
        <dbReference type="SAM" id="Phobius"/>
    </source>
</evidence>
<feature type="transmembrane region" description="Helical" evidence="1">
    <location>
        <begin position="16"/>
        <end position="38"/>
    </location>
</feature>
<evidence type="ECO:0000259" key="2">
    <source>
        <dbReference type="Pfam" id="PF09990"/>
    </source>
</evidence>
<evidence type="ECO:0000313" key="3">
    <source>
        <dbReference type="EMBL" id="OWQ52225.1"/>
    </source>
</evidence>
<sequence length="138" mass="14874">MASTVVLTRSWVIHPFHAAVLGGVLPLFLGALLADYAYWRSYEIQWANFASWLLIGAMVMTTLALLCGIVGVVRGSRKLAYVVILAVTWGVGFINCLHHARDAWAVMPAGLVLSVILTVLALIATWVGLSSLRVGGVR</sequence>
<proteinExistence type="predicted"/>
<evidence type="ECO:0000313" key="4">
    <source>
        <dbReference type="Proteomes" id="UP000198157"/>
    </source>
</evidence>
<keyword evidence="1" id="KW-0472">Membrane</keyword>
<keyword evidence="1" id="KW-1133">Transmembrane helix</keyword>
<feature type="transmembrane region" description="Helical" evidence="1">
    <location>
        <begin position="109"/>
        <end position="129"/>
    </location>
</feature>
<organism evidence="3 4">
    <name type="scientific">Stenotrophomonas maltophilia</name>
    <name type="common">Pseudomonas maltophilia</name>
    <name type="synonym">Xanthomonas maltophilia</name>
    <dbReference type="NCBI Taxonomy" id="40324"/>
    <lineage>
        <taxon>Bacteria</taxon>
        <taxon>Pseudomonadati</taxon>
        <taxon>Pseudomonadota</taxon>
        <taxon>Gammaproteobacteria</taxon>
        <taxon>Lysobacterales</taxon>
        <taxon>Lysobacteraceae</taxon>
        <taxon>Stenotrophomonas</taxon>
        <taxon>Stenotrophomonas maltophilia group</taxon>
    </lineage>
</organism>
<reference evidence="3 4" key="1">
    <citation type="submission" date="2017-06" db="EMBL/GenBank/DDBJ databases">
        <authorList>
            <person name="Kim H.J."/>
            <person name="Triplett B.A."/>
        </authorList>
    </citation>
    <scope>NUCLEOTIDE SEQUENCE [LARGE SCALE GENOMIC DNA]</scope>
    <source>
        <strain evidence="3 4">13146</strain>
    </source>
</reference>
<dbReference type="PIRSF" id="PIRSF029509">
    <property type="entry name" value="UCP029509"/>
    <property type="match status" value="1"/>
</dbReference>
<dbReference type="AlphaFoldDB" id="A0A246HKI5"/>
<dbReference type="Proteomes" id="UP000198157">
    <property type="component" value="Unassembled WGS sequence"/>
</dbReference>
<feature type="transmembrane region" description="Helical" evidence="1">
    <location>
        <begin position="50"/>
        <end position="73"/>
    </location>
</feature>
<feature type="domain" description="DUF2231" evidence="2">
    <location>
        <begin position="14"/>
        <end position="130"/>
    </location>
</feature>
<gene>
    <name evidence="3" type="ORF">CEE60_12950</name>
</gene>
<comment type="caution">
    <text evidence="3">The sequence shown here is derived from an EMBL/GenBank/DDBJ whole genome shotgun (WGS) entry which is preliminary data.</text>
</comment>
<dbReference type="InterPro" id="IPR019251">
    <property type="entry name" value="DUF2231_TM"/>
</dbReference>
<name>A0A246HKI5_STEMA</name>
<protein>
    <recommendedName>
        <fullName evidence="2">DUF2231 domain-containing protein</fullName>
    </recommendedName>
</protein>
<dbReference type="InterPro" id="IPR016923">
    <property type="entry name" value="UCP029509"/>
</dbReference>
<dbReference type="EMBL" id="NIVS01000032">
    <property type="protein sequence ID" value="OWQ52225.1"/>
    <property type="molecule type" value="Genomic_DNA"/>
</dbReference>
<dbReference type="OrthoDB" id="2873672at2"/>
<keyword evidence="1" id="KW-0812">Transmembrane</keyword>
<feature type="transmembrane region" description="Helical" evidence="1">
    <location>
        <begin position="79"/>
        <end position="97"/>
    </location>
</feature>
<accession>A0A246HKI5</accession>